<gene>
    <name evidence="3" type="ORF">ACFPIJ_04615</name>
</gene>
<dbReference type="InterPro" id="IPR006016">
    <property type="entry name" value="UspA"/>
</dbReference>
<comment type="similarity">
    <text evidence="1">Belongs to the universal stress protein A family.</text>
</comment>
<dbReference type="InterPro" id="IPR006015">
    <property type="entry name" value="Universal_stress_UspA"/>
</dbReference>
<evidence type="ECO:0000259" key="2">
    <source>
        <dbReference type="Pfam" id="PF00582"/>
    </source>
</evidence>
<dbReference type="PRINTS" id="PR01438">
    <property type="entry name" value="UNVRSLSTRESS"/>
</dbReference>
<protein>
    <submittedName>
        <fullName evidence="3">Universal stress protein</fullName>
    </submittedName>
</protein>
<accession>A0ABV9VR85</accession>
<evidence type="ECO:0000313" key="3">
    <source>
        <dbReference type="EMBL" id="MFC4997106.1"/>
    </source>
</evidence>
<organism evidence="3 4">
    <name type="scientific">Dactylosporangium cerinum</name>
    <dbReference type="NCBI Taxonomy" id="1434730"/>
    <lineage>
        <taxon>Bacteria</taxon>
        <taxon>Bacillati</taxon>
        <taxon>Actinomycetota</taxon>
        <taxon>Actinomycetes</taxon>
        <taxon>Micromonosporales</taxon>
        <taxon>Micromonosporaceae</taxon>
        <taxon>Dactylosporangium</taxon>
    </lineage>
</organism>
<comment type="caution">
    <text evidence="3">The sequence shown here is derived from an EMBL/GenBank/DDBJ whole genome shotgun (WGS) entry which is preliminary data.</text>
</comment>
<name>A0ABV9VR85_9ACTN</name>
<sequence>MVGIDGSAASLGAARWAAHEAKLRGTPLEIVHVAGTPQPYDVPDDPRRDVAVEAAVEVRMWQPGIKVTTATWQCNPTAALIERSRHAALIVVGSRGQGGFSALRIGSVGAQLSGHARCPVLVVHHADRWAAPAAALPQHGRIVVGADGSVPAAHALEHAFLEATLRRTPLTVMRAWQAPHHRHGRTPDLAQIQAAEEQHLAADVEPWAAKFPDVAVDLRTERGNAAAVLLAAGQDAIMVVLGARGRDGFDALRLGSVTQQVLHHATGAVLIVHAG</sequence>
<dbReference type="RefSeq" id="WP_380113341.1">
    <property type="nucleotide sequence ID" value="NZ_JBHSIU010000007.1"/>
</dbReference>
<dbReference type="PANTHER" id="PTHR46268">
    <property type="entry name" value="STRESS RESPONSE PROTEIN NHAX"/>
    <property type="match status" value="1"/>
</dbReference>
<dbReference type="Gene3D" id="3.40.50.620">
    <property type="entry name" value="HUPs"/>
    <property type="match status" value="2"/>
</dbReference>
<dbReference type="Pfam" id="PF00582">
    <property type="entry name" value="Usp"/>
    <property type="match status" value="2"/>
</dbReference>
<dbReference type="PANTHER" id="PTHR46268:SF6">
    <property type="entry name" value="UNIVERSAL STRESS PROTEIN UP12"/>
    <property type="match status" value="1"/>
</dbReference>
<dbReference type="InterPro" id="IPR014729">
    <property type="entry name" value="Rossmann-like_a/b/a_fold"/>
</dbReference>
<proteinExistence type="inferred from homology"/>
<evidence type="ECO:0000256" key="1">
    <source>
        <dbReference type="ARBA" id="ARBA00008791"/>
    </source>
</evidence>
<dbReference type="EMBL" id="JBHSIU010000007">
    <property type="protein sequence ID" value="MFC4997106.1"/>
    <property type="molecule type" value="Genomic_DNA"/>
</dbReference>
<keyword evidence="4" id="KW-1185">Reference proteome</keyword>
<evidence type="ECO:0000313" key="4">
    <source>
        <dbReference type="Proteomes" id="UP001595912"/>
    </source>
</evidence>
<feature type="domain" description="UspA" evidence="2">
    <location>
        <begin position="1"/>
        <end position="124"/>
    </location>
</feature>
<feature type="domain" description="UspA" evidence="2">
    <location>
        <begin position="141"/>
        <end position="273"/>
    </location>
</feature>
<dbReference type="Proteomes" id="UP001595912">
    <property type="component" value="Unassembled WGS sequence"/>
</dbReference>
<dbReference type="SUPFAM" id="SSF52402">
    <property type="entry name" value="Adenine nucleotide alpha hydrolases-like"/>
    <property type="match status" value="2"/>
</dbReference>
<reference evidence="4" key="1">
    <citation type="journal article" date="2019" name="Int. J. Syst. Evol. Microbiol.">
        <title>The Global Catalogue of Microorganisms (GCM) 10K type strain sequencing project: providing services to taxonomists for standard genome sequencing and annotation.</title>
        <authorList>
            <consortium name="The Broad Institute Genomics Platform"/>
            <consortium name="The Broad Institute Genome Sequencing Center for Infectious Disease"/>
            <person name="Wu L."/>
            <person name="Ma J."/>
        </authorList>
    </citation>
    <scope>NUCLEOTIDE SEQUENCE [LARGE SCALE GENOMIC DNA]</scope>
    <source>
        <strain evidence="4">CGMCC 4.7152</strain>
    </source>
</reference>